<keyword evidence="2 6" id="KW-0819">tRNA processing</keyword>
<dbReference type="EMBL" id="PVZS01000001">
    <property type="protein sequence ID" value="PSC07108.1"/>
    <property type="molecule type" value="Genomic_DNA"/>
</dbReference>
<dbReference type="Gene3D" id="3.40.50.620">
    <property type="entry name" value="HUPs"/>
    <property type="match status" value="1"/>
</dbReference>
<feature type="domain" description="tRNA(Ile)-lysidine/2-thiocytidine synthase N-terminal" evidence="7">
    <location>
        <begin position="29"/>
        <end position="210"/>
    </location>
</feature>
<comment type="similarity">
    <text evidence="6">Belongs to the tRNA(Ile)-lysidine synthase family.</text>
</comment>
<comment type="subcellular location">
    <subcellularLocation>
        <location evidence="6">Cytoplasm</location>
    </subcellularLocation>
</comment>
<comment type="domain">
    <text evidence="6">The N-terminal region contains the highly conserved SGGXDS motif, predicted to be a P-loop motif involved in ATP binding.</text>
</comment>
<dbReference type="SUPFAM" id="SSF52402">
    <property type="entry name" value="Adenine nucleotide alpha hydrolases-like"/>
    <property type="match status" value="1"/>
</dbReference>
<organism evidence="8 9">
    <name type="scientific">Alsobacter soli</name>
    <dbReference type="NCBI Taxonomy" id="2109933"/>
    <lineage>
        <taxon>Bacteria</taxon>
        <taxon>Pseudomonadati</taxon>
        <taxon>Pseudomonadota</taxon>
        <taxon>Alphaproteobacteria</taxon>
        <taxon>Hyphomicrobiales</taxon>
        <taxon>Alsobacteraceae</taxon>
        <taxon>Alsobacter</taxon>
    </lineage>
</organism>
<reference evidence="9" key="1">
    <citation type="submission" date="2018-03" db="EMBL/GenBank/DDBJ databases">
        <authorList>
            <person name="Sun L."/>
            <person name="Liu H."/>
            <person name="Chen W."/>
            <person name="Huang K."/>
            <person name="Liu W."/>
            <person name="Gao X."/>
        </authorList>
    </citation>
    <scope>NUCLEOTIDE SEQUENCE [LARGE SCALE GENOMIC DNA]</scope>
    <source>
        <strain evidence="9">SH9</strain>
    </source>
</reference>
<dbReference type="GO" id="GO:0032267">
    <property type="term" value="F:tRNA(Ile)-lysidine synthase activity"/>
    <property type="evidence" value="ECO:0007669"/>
    <property type="project" value="UniProtKB-EC"/>
</dbReference>
<evidence type="ECO:0000313" key="8">
    <source>
        <dbReference type="EMBL" id="PSC07108.1"/>
    </source>
</evidence>
<dbReference type="HAMAP" id="MF_01161">
    <property type="entry name" value="tRNA_Ile_lys_synt"/>
    <property type="match status" value="1"/>
</dbReference>
<keyword evidence="1 6" id="KW-0436">Ligase</keyword>
<dbReference type="GO" id="GO:0005737">
    <property type="term" value="C:cytoplasm"/>
    <property type="evidence" value="ECO:0007669"/>
    <property type="project" value="UniProtKB-SubCell"/>
</dbReference>
<gene>
    <name evidence="6 8" type="primary">tilS</name>
    <name evidence="8" type="ORF">SLNSH_00790</name>
</gene>
<dbReference type="InterPro" id="IPR014729">
    <property type="entry name" value="Rossmann-like_a/b/a_fold"/>
</dbReference>
<dbReference type="AlphaFoldDB" id="A0A2T1HZT5"/>
<evidence type="ECO:0000259" key="7">
    <source>
        <dbReference type="Pfam" id="PF01171"/>
    </source>
</evidence>
<dbReference type="NCBIfam" id="TIGR02432">
    <property type="entry name" value="lysidine_TilS_N"/>
    <property type="match status" value="1"/>
</dbReference>
<evidence type="ECO:0000313" key="9">
    <source>
        <dbReference type="Proteomes" id="UP000239772"/>
    </source>
</evidence>
<proteinExistence type="inferred from homology"/>
<dbReference type="Proteomes" id="UP000239772">
    <property type="component" value="Unassembled WGS sequence"/>
</dbReference>
<evidence type="ECO:0000256" key="3">
    <source>
        <dbReference type="ARBA" id="ARBA00022741"/>
    </source>
</evidence>
<evidence type="ECO:0000256" key="4">
    <source>
        <dbReference type="ARBA" id="ARBA00022840"/>
    </source>
</evidence>
<dbReference type="GO" id="GO:0006400">
    <property type="term" value="P:tRNA modification"/>
    <property type="evidence" value="ECO:0007669"/>
    <property type="project" value="UniProtKB-UniRule"/>
</dbReference>
<feature type="binding site" evidence="6">
    <location>
        <begin position="35"/>
        <end position="40"/>
    </location>
    <ligand>
        <name>ATP</name>
        <dbReference type="ChEBI" id="CHEBI:30616"/>
    </ligand>
</feature>
<dbReference type="PANTHER" id="PTHR43033:SF1">
    <property type="entry name" value="TRNA(ILE)-LYSIDINE SYNTHASE-RELATED"/>
    <property type="match status" value="1"/>
</dbReference>
<dbReference type="EC" id="6.3.4.19" evidence="6"/>
<name>A0A2T1HZT5_9HYPH</name>
<evidence type="ECO:0000256" key="6">
    <source>
        <dbReference type="HAMAP-Rule" id="MF_01161"/>
    </source>
</evidence>
<comment type="function">
    <text evidence="6">Ligates lysine onto the cytidine present at position 34 of the AUA codon-specific tRNA(Ile) that contains the anticodon CAU, in an ATP-dependent manner. Cytidine is converted to lysidine, thus changing the amino acid specificity of the tRNA from methionine to isoleucine.</text>
</comment>
<dbReference type="InterPro" id="IPR012795">
    <property type="entry name" value="tRNA_Ile_lys_synt_N"/>
</dbReference>
<dbReference type="OrthoDB" id="9807403at2"/>
<evidence type="ECO:0000256" key="5">
    <source>
        <dbReference type="ARBA" id="ARBA00048539"/>
    </source>
</evidence>
<comment type="catalytic activity">
    <reaction evidence="5 6">
        <text>cytidine(34) in tRNA(Ile2) + L-lysine + ATP = lysidine(34) in tRNA(Ile2) + AMP + diphosphate + H(+)</text>
        <dbReference type="Rhea" id="RHEA:43744"/>
        <dbReference type="Rhea" id="RHEA-COMP:10625"/>
        <dbReference type="Rhea" id="RHEA-COMP:10670"/>
        <dbReference type="ChEBI" id="CHEBI:15378"/>
        <dbReference type="ChEBI" id="CHEBI:30616"/>
        <dbReference type="ChEBI" id="CHEBI:32551"/>
        <dbReference type="ChEBI" id="CHEBI:33019"/>
        <dbReference type="ChEBI" id="CHEBI:82748"/>
        <dbReference type="ChEBI" id="CHEBI:83665"/>
        <dbReference type="ChEBI" id="CHEBI:456215"/>
        <dbReference type="EC" id="6.3.4.19"/>
    </reaction>
</comment>
<keyword evidence="6" id="KW-0963">Cytoplasm</keyword>
<dbReference type="PANTHER" id="PTHR43033">
    <property type="entry name" value="TRNA(ILE)-LYSIDINE SYNTHASE-RELATED"/>
    <property type="match status" value="1"/>
</dbReference>
<keyword evidence="4 6" id="KW-0067">ATP-binding</keyword>
<comment type="caution">
    <text evidence="8">The sequence shown here is derived from an EMBL/GenBank/DDBJ whole genome shotgun (WGS) entry which is preliminary data.</text>
</comment>
<dbReference type="CDD" id="cd01992">
    <property type="entry name" value="TilS_N"/>
    <property type="match status" value="1"/>
</dbReference>
<keyword evidence="9" id="KW-1185">Reference proteome</keyword>
<dbReference type="Pfam" id="PF01171">
    <property type="entry name" value="ATP_bind_3"/>
    <property type="match status" value="1"/>
</dbReference>
<keyword evidence="3 6" id="KW-0547">Nucleotide-binding</keyword>
<protein>
    <recommendedName>
        <fullName evidence="6">tRNA(Ile)-lysidine synthase</fullName>
        <ecNumber evidence="6">6.3.4.19</ecNumber>
    </recommendedName>
    <alternativeName>
        <fullName evidence="6">tRNA(Ile)-2-lysyl-cytidine synthase</fullName>
    </alternativeName>
    <alternativeName>
        <fullName evidence="6">tRNA(Ile)-lysidine synthetase</fullName>
    </alternativeName>
</protein>
<dbReference type="InterPro" id="IPR012094">
    <property type="entry name" value="tRNA_Ile_lys_synt"/>
</dbReference>
<dbReference type="InterPro" id="IPR011063">
    <property type="entry name" value="TilS/TtcA_N"/>
</dbReference>
<evidence type="ECO:0000256" key="2">
    <source>
        <dbReference type="ARBA" id="ARBA00022694"/>
    </source>
</evidence>
<sequence length="345" mass="37110">MHELSHDVGQPITPEEIEGLFASPLAFRHVLLAVSGGADSTALMLLAAQWRSSRAEGPRLSVATVDHGLRPGSAEEAIRVADWARSLGLPHVTLPWVGVKPRTRIQETARGARYRLLVEHAEQIGAEALATGHHADDQAETVLMRLIRGSGPAGLAGMAPISMKGSIVHVRPLLAVEKTRLVATLSAAGHPWIEDPSNRSEAYGRNRLRRIMQALEPEGLSRARLTMMASRMARAEEALSAAASEAFRALVATSGEGSTIQPALWDQPSEIRLRVLVATIQSVSGGEKSVRLERAEQACRRLEGAFLRGEPVRATLGGCLVFLDSAGHVAVTREGARRRGSFRQA</sequence>
<evidence type="ECO:0000256" key="1">
    <source>
        <dbReference type="ARBA" id="ARBA00022598"/>
    </source>
</evidence>
<accession>A0A2T1HZT5</accession>
<dbReference type="GO" id="GO:0005524">
    <property type="term" value="F:ATP binding"/>
    <property type="evidence" value="ECO:0007669"/>
    <property type="project" value="UniProtKB-UniRule"/>
</dbReference>